<organism evidence="1 2">
    <name type="scientific">Cryptosporangium arvum DSM 44712</name>
    <dbReference type="NCBI Taxonomy" id="927661"/>
    <lineage>
        <taxon>Bacteria</taxon>
        <taxon>Bacillati</taxon>
        <taxon>Actinomycetota</taxon>
        <taxon>Actinomycetes</taxon>
        <taxon>Cryptosporangiales</taxon>
        <taxon>Cryptosporangiaceae</taxon>
        <taxon>Cryptosporangium</taxon>
    </lineage>
</organism>
<reference evidence="1 2" key="1">
    <citation type="submission" date="2013-07" db="EMBL/GenBank/DDBJ databases">
        <authorList>
            <consortium name="DOE Joint Genome Institute"/>
            <person name="Eisen J."/>
            <person name="Huntemann M."/>
            <person name="Han J."/>
            <person name="Chen A."/>
            <person name="Kyrpides N."/>
            <person name="Mavromatis K."/>
            <person name="Markowitz V."/>
            <person name="Palaniappan K."/>
            <person name="Ivanova N."/>
            <person name="Schaumberg A."/>
            <person name="Pati A."/>
            <person name="Liolios K."/>
            <person name="Nordberg H.P."/>
            <person name="Cantor M.N."/>
            <person name="Hua S.X."/>
            <person name="Woyke T."/>
        </authorList>
    </citation>
    <scope>NUCLEOTIDE SEQUENCE [LARGE SCALE GENOMIC DNA]</scope>
    <source>
        <strain evidence="1 2">DSM 44712</strain>
    </source>
</reference>
<dbReference type="HOGENOM" id="CLU_2381350_0_0_11"/>
<dbReference type="Proteomes" id="UP000021053">
    <property type="component" value="Unassembled WGS sequence"/>
</dbReference>
<dbReference type="RefSeq" id="WP_035850244.1">
    <property type="nucleotide sequence ID" value="NZ_KK073874.1"/>
</dbReference>
<gene>
    <name evidence="1" type="ORF">CryarDRAFT_2178</name>
</gene>
<name>A0A010Z0W5_9ACTN</name>
<evidence type="ECO:0000313" key="1">
    <source>
        <dbReference type="EMBL" id="EXG81083.1"/>
    </source>
</evidence>
<dbReference type="AlphaFoldDB" id="A0A010Z0W5"/>
<dbReference type="OrthoDB" id="9915482at2"/>
<dbReference type="EMBL" id="JFBT01000001">
    <property type="protein sequence ID" value="EXG81083.1"/>
    <property type="molecule type" value="Genomic_DNA"/>
</dbReference>
<accession>A0A010Z0W5</accession>
<evidence type="ECO:0000313" key="2">
    <source>
        <dbReference type="Proteomes" id="UP000021053"/>
    </source>
</evidence>
<proteinExistence type="predicted"/>
<keyword evidence="2" id="KW-1185">Reference proteome</keyword>
<protein>
    <submittedName>
        <fullName evidence="1">Uncharacterized protein</fullName>
    </submittedName>
</protein>
<sequence length="94" mass="10055">MTEPEKTPRIVRVITPEDHHAVETTHARTASPAELLAGKVRGGEAEHVEVVVEYCEGPTGTHQFTVDLGDGAPLVIPAEPPVEEWLLAHGVSTS</sequence>
<comment type="caution">
    <text evidence="1">The sequence shown here is derived from an EMBL/GenBank/DDBJ whole genome shotgun (WGS) entry which is preliminary data.</text>
</comment>